<dbReference type="AlphaFoldDB" id="A0AA37VE56"/>
<keyword evidence="1" id="KW-0812">Transmembrane</keyword>
<dbReference type="Proteomes" id="UP001161325">
    <property type="component" value="Unassembled WGS sequence"/>
</dbReference>
<evidence type="ECO:0000313" key="3">
    <source>
        <dbReference type="Proteomes" id="UP001161325"/>
    </source>
</evidence>
<keyword evidence="3" id="KW-1185">Reference proteome</keyword>
<organism evidence="2 3">
    <name type="scientific">Roseisolibacter agri</name>
    <dbReference type="NCBI Taxonomy" id="2014610"/>
    <lineage>
        <taxon>Bacteria</taxon>
        <taxon>Pseudomonadati</taxon>
        <taxon>Gemmatimonadota</taxon>
        <taxon>Gemmatimonadia</taxon>
        <taxon>Gemmatimonadales</taxon>
        <taxon>Gemmatimonadaceae</taxon>
        <taxon>Roseisolibacter</taxon>
    </lineage>
</organism>
<dbReference type="EMBL" id="BRXS01000002">
    <property type="protein sequence ID" value="GLC24644.1"/>
    <property type="molecule type" value="Genomic_DNA"/>
</dbReference>
<name>A0AA37VE56_9BACT</name>
<feature type="transmembrane region" description="Helical" evidence="1">
    <location>
        <begin position="46"/>
        <end position="68"/>
    </location>
</feature>
<gene>
    <name evidence="2" type="ORF">rosag_11570</name>
</gene>
<keyword evidence="1" id="KW-0472">Membrane</keyword>
<protein>
    <submittedName>
        <fullName evidence="2">Uncharacterized protein</fullName>
    </submittedName>
</protein>
<evidence type="ECO:0000256" key="1">
    <source>
        <dbReference type="SAM" id="Phobius"/>
    </source>
</evidence>
<sequence length="120" mass="12481">MQLDLGVRPHTSSVAIPVSVPAPAPPRGQYAQLRARTRERRLAERVARTPTAAGAARGAALGFLLAAADWVLVLDPGTLRPGPQALRAALLVVGVALVWAAAGAAGAGALRALRRRGWPW</sequence>
<accession>A0AA37VE56</accession>
<keyword evidence="1" id="KW-1133">Transmembrane helix</keyword>
<feature type="transmembrane region" description="Helical" evidence="1">
    <location>
        <begin position="88"/>
        <end position="110"/>
    </location>
</feature>
<evidence type="ECO:0000313" key="2">
    <source>
        <dbReference type="EMBL" id="GLC24644.1"/>
    </source>
</evidence>
<reference evidence="2" key="1">
    <citation type="submission" date="2022-08" db="EMBL/GenBank/DDBJ databases">
        <title>Draft genome sequencing of Roseisolibacter agri AW1220.</title>
        <authorList>
            <person name="Tobiishi Y."/>
            <person name="Tonouchi A."/>
        </authorList>
    </citation>
    <scope>NUCLEOTIDE SEQUENCE</scope>
    <source>
        <strain evidence="2">AW1220</strain>
    </source>
</reference>
<comment type="caution">
    <text evidence="2">The sequence shown here is derived from an EMBL/GenBank/DDBJ whole genome shotgun (WGS) entry which is preliminary data.</text>
</comment>
<proteinExistence type="predicted"/>